<dbReference type="PANTHER" id="PTHR43330:SF7">
    <property type="entry name" value="METHIONINE AMINOPEPTIDASE 1"/>
    <property type="match status" value="1"/>
</dbReference>
<accession>A0A137PGA8</accession>
<feature type="binding site" evidence="9">
    <location>
        <position position="338"/>
    </location>
    <ligand>
        <name>Zn(2+)</name>
        <dbReference type="ChEBI" id="CHEBI:29105"/>
        <label>4</label>
        <note>catalytic</note>
    </ligand>
</feature>
<evidence type="ECO:0000256" key="11">
    <source>
        <dbReference type="RuleBase" id="RU003653"/>
    </source>
</evidence>
<dbReference type="EC" id="3.4.11.18" evidence="11"/>
<evidence type="ECO:0000313" key="14">
    <source>
        <dbReference type="Proteomes" id="UP000070444"/>
    </source>
</evidence>
<dbReference type="GO" id="GO:0070006">
    <property type="term" value="F:metalloaminopeptidase activity"/>
    <property type="evidence" value="ECO:0007669"/>
    <property type="project" value="UniProtKB-UniRule"/>
</dbReference>
<evidence type="ECO:0000256" key="4">
    <source>
        <dbReference type="ARBA" id="ARBA00022670"/>
    </source>
</evidence>
<keyword evidence="14" id="KW-1185">Reference proteome</keyword>
<comment type="cofactor">
    <cofactor evidence="11">
        <name>Co(2+)</name>
        <dbReference type="ChEBI" id="CHEBI:48828"/>
    </cofactor>
    <cofactor evidence="11">
        <name>Zn(2+)</name>
        <dbReference type="ChEBI" id="CHEBI:29105"/>
    </cofactor>
    <cofactor evidence="11">
        <name>Mn(2+)</name>
        <dbReference type="ChEBI" id="CHEBI:29035"/>
    </cofactor>
    <cofactor evidence="11">
        <name>Fe(2+)</name>
        <dbReference type="ChEBI" id="CHEBI:29033"/>
    </cofactor>
    <text evidence="11">Binds 2 divalent metal cations per subunit. Has a high-affinity and a low affinity metal-binding site. The true nature of the physiological cofactor is under debate. The enzyme is active with cobalt, zinc, manganese or divalent iron ions.</text>
</comment>
<dbReference type="PROSITE" id="PS52013">
    <property type="entry name" value="ZF_C6H2"/>
    <property type="match status" value="1"/>
</dbReference>
<feature type="binding site" evidence="9">
    <location>
        <position position="281"/>
    </location>
    <ligand>
        <name>a protein</name>
        <dbReference type="ChEBI" id="CHEBI:16541"/>
    </ligand>
    <ligandPart>
        <name>N-terminal L-methionine residue</name>
        <dbReference type="ChEBI" id="CHEBI:64731"/>
    </ligandPart>
</feature>
<evidence type="ECO:0000256" key="2">
    <source>
        <dbReference type="ARBA" id="ARBA00022438"/>
    </source>
</evidence>
<keyword evidence="3 9" id="KW-0963">Cytoplasm</keyword>
<dbReference type="OrthoDB" id="3209743at2759"/>
<dbReference type="InterPro" id="IPR002467">
    <property type="entry name" value="Pept_M24A_MAP1"/>
</dbReference>
<dbReference type="GO" id="GO:0003729">
    <property type="term" value="F:mRNA binding"/>
    <property type="evidence" value="ECO:0007669"/>
    <property type="project" value="EnsemblFungi"/>
</dbReference>
<feature type="binding site" evidence="9">
    <location>
        <position position="307"/>
    </location>
    <ligand>
        <name>Zn(2+)</name>
        <dbReference type="ChEBI" id="CHEBI:29105"/>
        <label>4</label>
        <note>catalytic</note>
    </ligand>
</feature>
<evidence type="ECO:0000259" key="12">
    <source>
        <dbReference type="PROSITE" id="PS52013"/>
    </source>
</evidence>
<evidence type="ECO:0000256" key="9">
    <source>
        <dbReference type="HAMAP-Rule" id="MF_03174"/>
    </source>
</evidence>
<dbReference type="AlphaFoldDB" id="A0A137PGA8"/>
<reference evidence="13 14" key="1">
    <citation type="journal article" date="2015" name="Genome Biol. Evol.">
        <title>Phylogenomic analyses indicate that early fungi evolved digesting cell walls of algal ancestors of land plants.</title>
        <authorList>
            <person name="Chang Y."/>
            <person name="Wang S."/>
            <person name="Sekimoto S."/>
            <person name="Aerts A.L."/>
            <person name="Choi C."/>
            <person name="Clum A."/>
            <person name="LaButti K.M."/>
            <person name="Lindquist E.A."/>
            <person name="Yee Ngan C."/>
            <person name="Ohm R.A."/>
            <person name="Salamov A.A."/>
            <person name="Grigoriev I.V."/>
            <person name="Spatafora J.W."/>
            <person name="Berbee M.L."/>
        </authorList>
    </citation>
    <scope>NUCLEOTIDE SEQUENCE [LARGE SCALE GENOMIC DNA]</scope>
    <source>
        <strain evidence="13 14">NRRL 28638</strain>
    </source>
</reference>
<keyword evidence="4 9" id="KW-0645">Protease</keyword>
<dbReference type="InterPro" id="IPR000994">
    <property type="entry name" value="Pept_M24"/>
</dbReference>
<keyword evidence="5 9" id="KW-0479">Metal-binding</keyword>
<dbReference type="Gene3D" id="6.10.140.2220">
    <property type="match status" value="1"/>
</dbReference>
<evidence type="ECO:0000256" key="8">
    <source>
        <dbReference type="ARBA" id="ARBA00022833"/>
    </source>
</evidence>
<dbReference type="Pfam" id="PF00557">
    <property type="entry name" value="Peptidase_M24"/>
    <property type="match status" value="1"/>
</dbReference>
<dbReference type="FunFam" id="3.90.230.10:FF:000010">
    <property type="entry name" value="Methionine aminopeptidase"/>
    <property type="match status" value="1"/>
</dbReference>
<feature type="binding site" evidence="9">
    <location>
        <position position="211"/>
    </location>
    <ligand>
        <name>Zn(2+)</name>
        <dbReference type="ChEBI" id="CHEBI:29105"/>
        <label>4</label>
        <note>catalytic</note>
    </ligand>
</feature>
<keyword evidence="8" id="KW-0862">Zinc</keyword>
<feature type="binding site" evidence="9">
    <location>
        <position position="274"/>
    </location>
    <ligand>
        <name>Zn(2+)</name>
        <dbReference type="ChEBI" id="CHEBI:29105"/>
        <label>4</label>
        <note>catalytic</note>
    </ligand>
</feature>
<dbReference type="PRINTS" id="PR00599">
    <property type="entry name" value="MAPEPTIDASE"/>
</dbReference>
<evidence type="ECO:0000256" key="7">
    <source>
        <dbReference type="ARBA" id="ARBA00022801"/>
    </source>
</evidence>
<proteinExistence type="inferred from homology"/>
<dbReference type="InterPro" id="IPR036005">
    <property type="entry name" value="Creatinase/aminopeptidase-like"/>
</dbReference>
<dbReference type="NCBIfam" id="TIGR00500">
    <property type="entry name" value="met_pdase_I"/>
    <property type="match status" value="1"/>
</dbReference>
<dbReference type="Pfam" id="PF15801">
    <property type="entry name" value="zf-C6H2"/>
    <property type="match status" value="1"/>
</dbReference>
<comment type="subunit">
    <text evidence="9">Associates with the 60S ribosomal subunit of the 80S translational complex.</text>
</comment>
<dbReference type="GO" id="GO:0022626">
    <property type="term" value="C:cytosolic ribosome"/>
    <property type="evidence" value="ECO:0007669"/>
    <property type="project" value="EnsemblFungi"/>
</dbReference>
<gene>
    <name evidence="13" type="ORF">CONCODRAFT_77106</name>
</gene>
<protein>
    <recommendedName>
        <fullName evidence="11">Methionine aminopeptidase</fullName>
        <ecNumber evidence="11">3.4.11.18</ecNumber>
    </recommendedName>
</protein>
<dbReference type="CDD" id="cd01086">
    <property type="entry name" value="MetAP1"/>
    <property type="match status" value="1"/>
</dbReference>
<evidence type="ECO:0000256" key="6">
    <source>
        <dbReference type="ARBA" id="ARBA00022771"/>
    </source>
</evidence>
<dbReference type="EMBL" id="KQ964429">
    <property type="protein sequence ID" value="KXN73971.1"/>
    <property type="molecule type" value="Genomic_DNA"/>
</dbReference>
<feature type="binding site" evidence="9">
    <location>
        <position position="200"/>
    </location>
    <ligand>
        <name>Zn(2+)</name>
        <dbReference type="ChEBI" id="CHEBI:29105"/>
        <label>3</label>
    </ligand>
</feature>
<keyword evidence="6 10" id="KW-0863">Zinc-finger</keyword>
<dbReference type="GO" id="GO:0016485">
    <property type="term" value="P:protein processing"/>
    <property type="evidence" value="ECO:0007669"/>
    <property type="project" value="EnsemblFungi"/>
</dbReference>
<comment type="cofactor">
    <cofactor evidence="9">
        <name>Zn(2+)</name>
        <dbReference type="ChEBI" id="CHEBI:29105"/>
    </cofactor>
    <cofactor evidence="9">
        <name>Co(2+)</name>
        <dbReference type="ChEBI" id="CHEBI:48828"/>
    </cofactor>
    <cofactor evidence="9">
        <name>Mn(2+)</name>
        <dbReference type="ChEBI" id="CHEBI:29035"/>
    </cofactor>
    <cofactor evidence="9">
        <name>Fe(2+)</name>
        <dbReference type="ChEBI" id="CHEBI:29033"/>
    </cofactor>
    <text evidence="9">Binds 2 divalent metal cations per subunit. Has a high-affinity and a low affinity metal-binding site. The true nature of the physiological cofactor is under debate. The enzyme is active with zinc, cobalt, manganese or divalent iron ions. Has high activity with zinc; zinc cofactor is transferred into the active site region by the ZNG1 zinc chaperone.</text>
</comment>
<dbReference type="STRING" id="796925.A0A137PGA8"/>
<evidence type="ECO:0000256" key="1">
    <source>
        <dbReference type="ARBA" id="ARBA00004496"/>
    </source>
</evidence>
<dbReference type="PROSITE" id="PS00680">
    <property type="entry name" value="MAP_1"/>
    <property type="match status" value="1"/>
</dbReference>
<dbReference type="InterPro" id="IPR031615">
    <property type="entry name" value="Zfn-C6H2"/>
</dbReference>
<keyword evidence="7 9" id="KW-0378">Hydrolase</keyword>
<feature type="binding site" evidence="9">
    <location>
        <position position="183"/>
    </location>
    <ligand>
        <name>a protein</name>
        <dbReference type="ChEBI" id="CHEBI:16541"/>
    </ligand>
    <ligandPart>
        <name>N-terminal L-methionine residue</name>
        <dbReference type="ChEBI" id="CHEBI:64731"/>
    </ligandPart>
</feature>
<evidence type="ECO:0000313" key="13">
    <source>
        <dbReference type="EMBL" id="KXN73971.1"/>
    </source>
</evidence>
<dbReference type="SUPFAM" id="SSF55920">
    <property type="entry name" value="Creatinase/aminopeptidase"/>
    <property type="match status" value="1"/>
</dbReference>
<evidence type="ECO:0000256" key="10">
    <source>
        <dbReference type="PROSITE-ProRule" id="PRU01357"/>
    </source>
</evidence>
<feature type="binding site" evidence="9">
    <location>
        <position position="211"/>
    </location>
    <ligand>
        <name>Zn(2+)</name>
        <dbReference type="ChEBI" id="CHEBI:29105"/>
        <label>3</label>
    </ligand>
</feature>
<dbReference type="Proteomes" id="UP000070444">
    <property type="component" value="Unassembled WGS sequence"/>
</dbReference>
<dbReference type="OMA" id="FYGDHAY"/>
<dbReference type="InterPro" id="IPR001714">
    <property type="entry name" value="Pept_M24_MAP"/>
</dbReference>
<feature type="binding site" evidence="9">
    <location>
        <position position="338"/>
    </location>
    <ligand>
        <name>Zn(2+)</name>
        <dbReference type="ChEBI" id="CHEBI:29105"/>
        <label>3</label>
    </ligand>
</feature>
<dbReference type="GO" id="GO:0004239">
    <property type="term" value="F:initiator methionyl aminopeptidase activity"/>
    <property type="evidence" value="ECO:0007669"/>
    <property type="project" value="UniProtKB-UniRule"/>
</dbReference>
<dbReference type="Gene3D" id="3.90.230.10">
    <property type="entry name" value="Creatinase/methionine aminopeptidase superfamily"/>
    <property type="match status" value="1"/>
</dbReference>
<comment type="subcellular location">
    <subcellularLocation>
        <location evidence="1 9">Cytoplasm</location>
    </subcellularLocation>
</comment>
<dbReference type="HAMAP" id="MF_01974">
    <property type="entry name" value="MetAP_1"/>
    <property type="match status" value="1"/>
</dbReference>
<sequence length="370" mass="41455">MEGNKCIGENCGKPAKLQCPQCLKLKVKGSFFCSQDCFKSNWNVHKMVHLNHPDHTFDPFHKSKYTGDLRAVYPLSPKREVPTSIPYPDYAKDGIPRSELALRNSSKIKVLEPSEIEAMKVVCNLAREVLDLGAAAIKVGATTDEIDRVVHEATIERNAYPSPLNYNNFPKSCCTSVNEVICHGIPDKRPLKDGDIINIDVSIYHNGFHADLNETYTVGNVDQKSKDLIDCSYQSLIRAISMVRPGAAYRDIGGVIEEYTKSKGFSVVRTYCGHGINDLFHPAPSIPHYAKNKAVGVMKAGHTFTIEPMINEGTWRDEHWPDDWTAVTADGKRSAQFEHTLLVTETGCEVLTARKDEKRFYNYETDCLVN</sequence>
<organism evidence="13 14">
    <name type="scientific">Conidiobolus coronatus (strain ATCC 28846 / CBS 209.66 / NRRL 28638)</name>
    <name type="common">Delacroixia coronata</name>
    <dbReference type="NCBI Taxonomy" id="796925"/>
    <lineage>
        <taxon>Eukaryota</taxon>
        <taxon>Fungi</taxon>
        <taxon>Fungi incertae sedis</taxon>
        <taxon>Zoopagomycota</taxon>
        <taxon>Entomophthoromycotina</taxon>
        <taxon>Entomophthoromycetes</taxon>
        <taxon>Entomophthorales</taxon>
        <taxon>Ancylistaceae</taxon>
        <taxon>Conidiobolus</taxon>
    </lineage>
</organism>
<name>A0A137PGA8_CONC2</name>
<dbReference type="GO" id="GO:0008270">
    <property type="term" value="F:zinc ion binding"/>
    <property type="evidence" value="ECO:0007669"/>
    <property type="project" value="UniProtKB-KW"/>
</dbReference>
<keyword evidence="2 9" id="KW-0031">Aminopeptidase</keyword>
<evidence type="ECO:0000256" key="5">
    <source>
        <dbReference type="ARBA" id="ARBA00022723"/>
    </source>
</evidence>
<evidence type="ECO:0000256" key="3">
    <source>
        <dbReference type="ARBA" id="ARBA00022490"/>
    </source>
</evidence>
<feature type="domain" description="C6H2-type" evidence="12">
    <location>
        <begin position="3"/>
        <end position="56"/>
    </location>
</feature>
<comment type="catalytic activity">
    <reaction evidence="9 11">
        <text>Release of N-terminal amino acids, preferentially methionine, from peptides and arylamides.</text>
        <dbReference type="EC" id="3.4.11.18"/>
    </reaction>
</comment>
<dbReference type="GO" id="GO:0010629">
    <property type="term" value="P:negative regulation of gene expression"/>
    <property type="evidence" value="ECO:0007669"/>
    <property type="project" value="EnsemblFungi"/>
</dbReference>
<dbReference type="PANTHER" id="PTHR43330">
    <property type="entry name" value="METHIONINE AMINOPEPTIDASE"/>
    <property type="match status" value="1"/>
</dbReference>
<comment type="similarity">
    <text evidence="9 10">Belongs to the peptidase M24A family. Methionine aminopeptidase type 1 subfamily.</text>
</comment>
<comment type="function">
    <text evidence="9 11">Cotranslationally removes the N-terminal methionine from nascent proteins. The N-terminal methionine is often cleaved when the second residue in the primary sequence is small and uncharged (Met-Ala-, Cys, Gly, Pro, Ser, Thr, or Val).</text>
</comment>